<feature type="region of interest" description="Disordered" evidence="1">
    <location>
        <begin position="627"/>
        <end position="681"/>
    </location>
</feature>
<feature type="region of interest" description="Disordered" evidence="1">
    <location>
        <begin position="564"/>
        <end position="606"/>
    </location>
</feature>
<dbReference type="Proteomes" id="UP001286313">
    <property type="component" value="Unassembled WGS sequence"/>
</dbReference>
<dbReference type="AlphaFoldDB" id="A0AAE1G7Q7"/>
<evidence type="ECO:0000313" key="2">
    <source>
        <dbReference type="EMBL" id="KAK3886577.1"/>
    </source>
</evidence>
<evidence type="ECO:0008006" key="4">
    <source>
        <dbReference type="Google" id="ProtNLM"/>
    </source>
</evidence>
<protein>
    <recommendedName>
        <fullName evidence="4">Gag-pol polyprotein</fullName>
    </recommendedName>
</protein>
<dbReference type="EMBL" id="JAWQEG010000685">
    <property type="protein sequence ID" value="KAK3886577.1"/>
    <property type="molecule type" value="Genomic_DNA"/>
</dbReference>
<evidence type="ECO:0000313" key="3">
    <source>
        <dbReference type="Proteomes" id="UP001286313"/>
    </source>
</evidence>
<feature type="compositionally biased region" description="Low complexity" evidence="1">
    <location>
        <begin position="221"/>
        <end position="232"/>
    </location>
</feature>
<comment type="caution">
    <text evidence="2">The sequence shown here is derived from an EMBL/GenBank/DDBJ whole genome shotgun (WGS) entry which is preliminary data.</text>
</comment>
<sequence length="681" mass="74416">MEGEPRRKRPWRPNFTNAELLAMVTSVAEKKYVIFANFTFDLASTAVRMKAAAWQYVTDAVKAVSRVQRASLTSSSEYVSKGSRISTSPRSLPHQPTLDLLHGRTSACLLRRSTASYPALEISCKLPDSSASSTSHRRSLCNPPTSQRPLLLGPTAAAATTTMPPSTTTTSGTPRLVLQSPAVREPGAELPPPVWVDPTRCAYQPHTHLQEPGKRVEQRQTSATNSSAMSTNPPSQAHATHHTMPPNTPPPSHRIPPTDTPSRALLWVEDLVSGDRYLVDSGSESSTVFSTLLLSGKLQQREVVKVAPPALVSETTPLLHVIDRSSGSKFLVDTGASLLMWTFVLAEVTQPILGYDFLKFHKLSVDPVRHCLLHQPSNRIIRSLNVETDSPRVMGVTIDPTYDTILQEFQSLTKPATDATTPVDSPVYHYIETTGPPVFSRPRRLDPEKLQAAKQEFNREFCGDLVKDSIVGENEFLDTLRSTVSKFLASPPRTPDNQRCFVPSALGSAEYVWVRHDEHRRPLQRPYNGPFKVISKSSKYFTIQGPHREETVTIDRLKPAIVPSTTIDGGPVGSSQTPGEIYISVPSPPPSPAPELPHTSTSTDLKTDPLKIEPLVASPLKAESDISFSDSAGAKQCPQEVTTSRGRVSRPPDRYTSMVSLGPALTTRRGGGYCGASKPPQ</sequence>
<dbReference type="PANTHER" id="PTHR38681:SF1">
    <property type="entry name" value="RETROVIRUS-RELATED POL POLYPROTEIN FROM TRANSPOSON 412-LIKE PROTEIN"/>
    <property type="match status" value="1"/>
</dbReference>
<feature type="compositionally biased region" description="Pro residues" evidence="1">
    <location>
        <begin position="586"/>
        <end position="595"/>
    </location>
</feature>
<feature type="compositionally biased region" description="Polar residues" evidence="1">
    <location>
        <begin position="564"/>
        <end position="578"/>
    </location>
</feature>
<feature type="compositionally biased region" description="Basic and acidic residues" evidence="1">
    <location>
        <begin position="208"/>
        <end position="218"/>
    </location>
</feature>
<feature type="region of interest" description="Disordered" evidence="1">
    <location>
        <begin position="206"/>
        <end position="259"/>
    </location>
</feature>
<feature type="compositionally biased region" description="Polar residues" evidence="1">
    <location>
        <begin position="78"/>
        <end position="90"/>
    </location>
</feature>
<reference evidence="2" key="1">
    <citation type="submission" date="2023-10" db="EMBL/GenBank/DDBJ databases">
        <title>Genome assemblies of two species of porcelain crab, Petrolisthes cinctipes and Petrolisthes manimaculis (Anomura: Porcellanidae).</title>
        <authorList>
            <person name="Angst P."/>
        </authorList>
    </citation>
    <scope>NUCLEOTIDE SEQUENCE</scope>
    <source>
        <strain evidence="2">PB745_01</strain>
        <tissue evidence="2">Gill</tissue>
    </source>
</reference>
<feature type="region of interest" description="Disordered" evidence="1">
    <location>
        <begin position="78"/>
        <end position="98"/>
    </location>
</feature>
<organism evidence="2 3">
    <name type="scientific">Petrolisthes cinctipes</name>
    <name type="common">Flat porcelain crab</name>
    <dbReference type="NCBI Taxonomy" id="88211"/>
    <lineage>
        <taxon>Eukaryota</taxon>
        <taxon>Metazoa</taxon>
        <taxon>Ecdysozoa</taxon>
        <taxon>Arthropoda</taxon>
        <taxon>Crustacea</taxon>
        <taxon>Multicrustacea</taxon>
        <taxon>Malacostraca</taxon>
        <taxon>Eumalacostraca</taxon>
        <taxon>Eucarida</taxon>
        <taxon>Decapoda</taxon>
        <taxon>Pleocyemata</taxon>
        <taxon>Anomura</taxon>
        <taxon>Galatheoidea</taxon>
        <taxon>Porcellanidae</taxon>
        <taxon>Petrolisthes</taxon>
    </lineage>
</organism>
<keyword evidence="3" id="KW-1185">Reference proteome</keyword>
<name>A0AAE1G7Q7_PETCI</name>
<gene>
    <name evidence="2" type="ORF">Pcinc_009226</name>
</gene>
<proteinExistence type="predicted"/>
<evidence type="ECO:0000256" key="1">
    <source>
        <dbReference type="SAM" id="MobiDB-lite"/>
    </source>
</evidence>
<dbReference type="PANTHER" id="PTHR38681">
    <property type="entry name" value="RETROVIRUS-RELATED POL POLYPROTEIN FROM TRANSPOSON 412-LIKE PROTEIN-RELATED"/>
    <property type="match status" value="1"/>
</dbReference>
<accession>A0AAE1G7Q7</accession>
<feature type="region of interest" description="Disordered" evidence="1">
    <location>
        <begin position="127"/>
        <end position="151"/>
    </location>
</feature>